<evidence type="ECO:0000313" key="1">
    <source>
        <dbReference type="EMBL" id="KAK7041826.1"/>
    </source>
</evidence>
<sequence length="372" mass="42217">MLPVLDRYMEYAEDAELSVIIQDSQKGLWYPHTHEEEETYSEHLGLPGLTALRALFQQSRRIRNLTLDVPLDISYCLSSAQLPDHTLRLPVLHSLKFVDEVLWEDLMAEQRLQVSAPILADLTIAEWTTQPLEYAVRGYFAELLPLHQLKSFKMAEVDNYTDLVAGILRHCTQLDKLDIGGTMNASRPFHVPLAHEVVLSNLRHLSLAYTGSGRHDIFFEMVRLPALETLSVRQANHMHFQWPTVGLLKMVRRSKAHLKHIDINLPNVILWDSEPNEGAAHGSMFELLRLSPDLHSFHVNLAHGDSLFSSLEKLADSGVRFPKLKDVMIRTIDITDRTDTVNHRSLARHQSLTCLCFSSSLVPLGLEIDGTC</sequence>
<keyword evidence="2" id="KW-1185">Reference proteome</keyword>
<dbReference type="InterPro" id="IPR032675">
    <property type="entry name" value="LRR_dom_sf"/>
</dbReference>
<organism evidence="1 2">
    <name type="scientific">Paramarasmius palmivorus</name>
    <dbReference type="NCBI Taxonomy" id="297713"/>
    <lineage>
        <taxon>Eukaryota</taxon>
        <taxon>Fungi</taxon>
        <taxon>Dikarya</taxon>
        <taxon>Basidiomycota</taxon>
        <taxon>Agaricomycotina</taxon>
        <taxon>Agaricomycetes</taxon>
        <taxon>Agaricomycetidae</taxon>
        <taxon>Agaricales</taxon>
        <taxon>Marasmiineae</taxon>
        <taxon>Marasmiaceae</taxon>
        <taxon>Paramarasmius</taxon>
    </lineage>
</organism>
<name>A0AAW0CRI9_9AGAR</name>
<accession>A0AAW0CRI9</accession>
<dbReference type="Gene3D" id="3.80.10.10">
    <property type="entry name" value="Ribonuclease Inhibitor"/>
    <property type="match status" value="1"/>
</dbReference>
<gene>
    <name evidence="1" type="ORF">VNI00_009115</name>
</gene>
<protein>
    <submittedName>
        <fullName evidence="1">Uncharacterized protein</fullName>
    </submittedName>
</protein>
<proteinExistence type="predicted"/>
<reference evidence="1 2" key="1">
    <citation type="submission" date="2024-01" db="EMBL/GenBank/DDBJ databases">
        <title>A draft genome for a cacao thread blight-causing isolate of Paramarasmius palmivorus.</title>
        <authorList>
            <person name="Baruah I.K."/>
            <person name="Bukari Y."/>
            <person name="Amoako-Attah I."/>
            <person name="Meinhardt L.W."/>
            <person name="Bailey B.A."/>
            <person name="Cohen S.P."/>
        </authorList>
    </citation>
    <scope>NUCLEOTIDE SEQUENCE [LARGE SCALE GENOMIC DNA]</scope>
    <source>
        <strain evidence="1 2">GH-12</strain>
    </source>
</reference>
<dbReference type="AlphaFoldDB" id="A0AAW0CRI9"/>
<comment type="caution">
    <text evidence="1">The sequence shown here is derived from an EMBL/GenBank/DDBJ whole genome shotgun (WGS) entry which is preliminary data.</text>
</comment>
<dbReference type="EMBL" id="JAYKXP010000032">
    <property type="protein sequence ID" value="KAK7041826.1"/>
    <property type="molecule type" value="Genomic_DNA"/>
</dbReference>
<dbReference type="Proteomes" id="UP001383192">
    <property type="component" value="Unassembled WGS sequence"/>
</dbReference>
<dbReference type="SUPFAM" id="SSF52047">
    <property type="entry name" value="RNI-like"/>
    <property type="match status" value="1"/>
</dbReference>
<evidence type="ECO:0000313" key="2">
    <source>
        <dbReference type="Proteomes" id="UP001383192"/>
    </source>
</evidence>